<dbReference type="Proteomes" id="UP000653305">
    <property type="component" value="Unassembled WGS sequence"/>
</dbReference>
<organism evidence="6 7">
    <name type="scientific">Phtheirospermum japonicum</name>
    <dbReference type="NCBI Taxonomy" id="374723"/>
    <lineage>
        <taxon>Eukaryota</taxon>
        <taxon>Viridiplantae</taxon>
        <taxon>Streptophyta</taxon>
        <taxon>Embryophyta</taxon>
        <taxon>Tracheophyta</taxon>
        <taxon>Spermatophyta</taxon>
        <taxon>Magnoliopsida</taxon>
        <taxon>eudicotyledons</taxon>
        <taxon>Gunneridae</taxon>
        <taxon>Pentapetalae</taxon>
        <taxon>asterids</taxon>
        <taxon>lamiids</taxon>
        <taxon>Lamiales</taxon>
        <taxon>Orobanchaceae</taxon>
        <taxon>Orobanchaceae incertae sedis</taxon>
        <taxon>Phtheirospermum</taxon>
    </lineage>
</organism>
<dbReference type="EMBL" id="BMAC01000503">
    <property type="protein sequence ID" value="GFP97791.1"/>
    <property type="molecule type" value="Genomic_DNA"/>
</dbReference>
<keyword evidence="7" id="KW-1185">Reference proteome</keyword>
<protein>
    <submittedName>
        <fullName evidence="6">Protein ida-like 2</fullName>
    </submittedName>
</protein>
<evidence type="ECO:0000256" key="3">
    <source>
        <dbReference type="ARBA" id="ARBA00022729"/>
    </source>
</evidence>
<dbReference type="PANTHER" id="PTHR33599">
    <property type="entry name" value="PROTEIN IDA-LIKE 5"/>
    <property type="match status" value="1"/>
</dbReference>
<comment type="caution">
    <text evidence="6">The sequence shown here is derived from an EMBL/GenBank/DDBJ whole genome shotgun (WGS) entry which is preliminary data.</text>
</comment>
<evidence type="ECO:0000313" key="7">
    <source>
        <dbReference type="Proteomes" id="UP000653305"/>
    </source>
</evidence>
<feature type="region of interest" description="Disordered" evidence="4">
    <location>
        <begin position="64"/>
        <end position="94"/>
    </location>
</feature>
<evidence type="ECO:0000256" key="5">
    <source>
        <dbReference type="SAM" id="SignalP"/>
    </source>
</evidence>
<keyword evidence="2" id="KW-0964">Secreted</keyword>
<dbReference type="GO" id="GO:0005576">
    <property type="term" value="C:extracellular region"/>
    <property type="evidence" value="ECO:0007669"/>
    <property type="project" value="UniProtKB-SubCell"/>
</dbReference>
<feature type="signal peptide" evidence="5">
    <location>
        <begin position="1"/>
        <end position="28"/>
    </location>
</feature>
<name>A0A830CTZ7_9LAMI</name>
<gene>
    <name evidence="6" type="ORF">PHJA_001923200</name>
</gene>
<feature type="chain" id="PRO_5032545180" evidence="5">
    <location>
        <begin position="29"/>
        <end position="94"/>
    </location>
</feature>
<evidence type="ECO:0000256" key="1">
    <source>
        <dbReference type="ARBA" id="ARBA00004239"/>
    </source>
</evidence>
<dbReference type="PANTHER" id="PTHR33599:SF11">
    <property type="entry name" value="PROTEIN IDA-LIKE 5"/>
    <property type="match status" value="1"/>
</dbReference>
<dbReference type="GO" id="GO:0010227">
    <property type="term" value="P:floral organ abscission"/>
    <property type="evidence" value="ECO:0007669"/>
    <property type="project" value="InterPro"/>
</dbReference>
<accession>A0A830CTZ7</accession>
<comment type="subcellular location">
    <subcellularLocation>
        <location evidence="1">Secreted</location>
        <location evidence="1">Extracellular space</location>
    </subcellularLocation>
</comment>
<reference evidence="6" key="1">
    <citation type="submission" date="2020-07" db="EMBL/GenBank/DDBJ databases">
        <title>Ethylene signaling mediates host invasion by parasitic plants.</title>
        <authorList>
            <person name="Yoshida S."/>
        </authorList>
    </citation>
    <scope>NUCLEOTIDE SEQUENCE</scope>
    <source>
        <strain evidence="6">Okayama</strain>
    </source>
</reference>
<dbReference type="OrthoDB" id="1935957at2759"/>
<evidence type="ECO:0000256" key="2">
    <source>
        <dbReference type="ARBA" id="ARBA00022525"/>
    </source>
</evidence>
<evidence type="ECO:0000256" key="4">
    <source>
        <dbReference type="SAM" id="MobiDB-lite"/>
    </source>
</evidence>
<dbReference type="AlphaFoldDB" id="A0A830CTZ7"/>
<dbReference type="InterPro" id="IPR039639">
    <property type="entry name" value="IDA-like"/>
</dbReference>
<keyword evidence="3 5" id="KW-0732">Signal</keyword>
<proteinExistence type="predicted"/>
<sequence>MVKRLQIITPIVLLLLLIFSLYDHHANGVRPRRTQIMMKAKPQTTQNSIKIIFGFLPKGVAIPPSGPSRRHNDIGLKSSGGSTGRQTIEETLLE</sequence>
<evidence type="ECO:0000313" key="6">
    <source>
        <dbReference type="EMBL" id="GFP97791.1"/>
    </source>
</evidence>